<dbReference type="PROSITE" id="PS50048">
    <property type="entry name" value="ZN2_CY6_FUNGAL_2"/>
    <property type="match status" value="1"/>
</dbReference>
<dbReference type="SUPFAM" id="SSF57701">
    <property type="entry name" value="Zn2/Cys6 DNA-binding domain"/>
    <property type="match status" value="1"/>
</dbReference>
<protein>
    <recommendedName>
        <fullName evidence="1">Zn(2)-C6 fungal-type domain-containing protein</fullName>
    </recommendedName>
</protein>
<dbReference type="Gene3D" id="4.10.240.10">
    <property type="entry name" value="Zn(2)-C6 fungal-type DNA-binding domain"/>
    <property type="match status" value="1"/>
</dbReference>
<dbReference type="GO" id="GO:0000981">
    <property type="term" value="F:DNA-binding transcription factor activity, RNA polymerase II-specific"/>
    <property type="evidence" value="ECO:0007669"/>
    <property type="project" value="InterPro"/>
</dbReference>
<dbReference type="InterPro" id="IPR052400">
    <property type="entry name" value="Zn2-C6_fungal_TF"/>
</dbReference>
<dbReference type="SMART" id="SM00066">
    <property type="entry name" value="GAL4"/>
    <property type="match status" value="1"/>
</dbReference>
<evidence type="ECO:0000259" key="1">
    <source>
        <dbReference type="PROSITE" id="PS50048"/>
    </source>
</evidence>
<evidence type="ECO:0000313" key="2">
    <source>
        <dbReference type="EMBL" id="KAH3679628.1"/>
    </source>
</evidence>
<dbReference type="PANTHER" id="PTHR47657">
    <property type="entry name" value="STEROL REGULATORY ELEMENT-BINDING PROTEIN ECM22"/>
    <property type="match status" value="1"/>
</dbReference>
<dbReference type="InterPro" id="IPR001138">
    <property type="entry name" value="Zn2Cys6_DnaBD"/>
</dbReference>
<name>A0A9P8PWI6_9ASCO</name>
<dbReference type="OrthoDB" id="416217at2759"/>
<feature type="domain" description="Zn(2)-C6 fungal-type" evidence="1">
    <location>
        <begin position="30"/>
        <end position="60"/>
    </location>
</feature>
<dbReference type="PANTHER" id="PTHR47657:SF7">
    <property type="entry name" value="STEROL REGULATORY ELEMENT-BINDING PROTEIN ECM22"/>
    <property type="match status" value="1"/>
</dbReference>
<dbReference type="InterPro" id="IPR036864">
    <property type="entry name" value="Zn2-C6_fun-type_DNA-bd_sf"/>
</dbReference>
<dbReference type="Pfam" id="PF00172">
    <property type="entry name" value="Zn_clus"/>
    <property type="match status" value="1"/>
</dbReference>
<gene>
    <name evidence="2" type="ORF">WICMUC_000860</name>
</gene>
<reference evidence="2" key="2">
    <citation type="submission" date="2021-01" db="EMBL/GenBank/DDBJ databases">
        <authorList>
            <person name="Schikora-Tamarit M.A."/>
        </authorList>
    </citation>
    <scope>NUCLEOTIDE SEQUENCE</scope>
    <source>
        <strain evidence="2">CBS6341</strain>
    </source>
</reference>
<accession>A0A9P8PWI6</accession>
<reference evidence="2" key="1">
    <citation type="journal article" date="2021" name="Open Biol.">
        <title>Shared evolutionary footprints suggest mitochondrial oxidative damage underlies multiple complex I losses in fungi.</title>
        <authorList>
            <person name="Schikora-Tamarit M.A."/>
            <person name="Marcet-Houben M."/>
            <person name="Nosek J."/>
            <person name="Gabaldon T."/>
        </authorList>
    </citation>
    <scope>NUCLEOTIDE SEQUENCE</scope>
    <source>
        <strain evidence="2">CBS6341</strain>
    </source>
</reference>
<sequence>MNEDMLPVISSSNSVKKVLHRKKHKNSRLGCSQCKQRRIKCDETLPSCLRCQSKNIRCGYLDLSKVEIELIEKTHLEQIEFENGIRQTTKMAAAFQMNPTNGSIFPQELRPSLTPNVPIVHQSINNPNIIGEYSTQNIYKNNNDNTNNSNSININYSNIPTSSTTNNAPNFETFPNTINNFILQEGSPALSIGVSSTASLTSSPGQNSTKNNSINYQLSNENYFDALERSQSPPIRTKTSHDSIVESSEGFVIPLINHDLNTPKYSPSKFPSFFDETIPSVMARVYLLQEVHSRLRLSCGNLTIFNAMLLQSSGVLILTHKSLEQLFLRYRGYAISAVTKGLGRINDDNATILLIATSLLMSSSIFLKDLSKNEFFQMNSGPSVIILAAFENPEKFPKSFMKLKNHADGFLFTSRYVWNPRYDYQILYELLSMVEKFGENHCNNKKERKLLAKLSGFIRYVIRFILYFENHPNKHVLKYPIEELQKLLQNWYATIPLEKYTFNKNTLPALKIIYGFWFLLGEFLEEIFVGSRYIFTYLFHGYHLIFTFDQTSFNYGLSPDLKWYANYISRGMSYLSRRKGYIIRHTLLNNLPSIPTFFDSEDRFKTRSLNTQDKCIIRFNSTLIKPENYPMEIFISTTEDIHNGYSSFSSNVDDSNVLIDLYDFNDKTGLLNSDFDPRFTDPVFNLNVRFHDSDLEFLKKYIEDRKLILQLDDD</sequence>
<proteinExistence type="predicted"/>
<dbReference type="AlphaFoldDB" id="A0A9P8PWI6"/>
<evidence type="ECO:0000313" key="3">
    <source>
        <dbReference type="Proteomes" id="UP000769528"/>
    </source>
</evidence>
<keyword evidence="3" id="KW-1185">Reference proteome</keyword>
<organism evidence="2 3">
    <name type="scientific">Wickerhamomyces mucosus</name>
    <dbReference type="NCBI Taxonomy" id="1378264"/>
    <lineage>
        <taxon>Eukaryota</taxon>
        <taxon>Fungi</taxon>
        <taxon>Dikarya</taxon>
        <taxon>Ascomycota</taxon>
        <taxon>Saccharomycotina</taxon>
        <taxon>Saccharomycetes</taxon>
        <taxon>Phaffomycetales</taxon>
        <taxon>Wickerhamomycetaceae</taxon>
        <taxon>Wickerhamomyces</taxon>
    </lineage>
</organism>
<dbReference type="Proteomes" id="UP000769528">
    <property type="component" value="Unassembled WGS sequence"/>
</dbReference>
<dbReference type="EMBL" id="JAEUBF010000267">
    <property type="protein sequence ID" value="KAH3679628.1"/>
    <property type="molecule type" value="Genomic_DNA"/>
</dbReference>
<dbReference type="GO" id="GO:0008270">
    <property type="term" value="F:zinc ion binding"/>
    <property type="evidence" value="ECO:0007669"/>
    <property type="project" value="InterPro"/>
</dbReference>
<comment type="caution">
    <text evidence="2">The sequence shown here is derived from an EMBL/GenBank/DDBJ whole genome shotgun (WGS) entry which is preliminary data.</text>
</comment>
<dbReference type="CDD" id="cd00067">
    <property type="entry name" value="GAL4"/>
    <property type="match status" value="1"/>
</dbReference>
<dbReference type="PROSITE" id="PS00463">
    <property type="entry name" value="ZN2_CY6_FUNGAL_1"/>
    <property type="match status" value="1"/>
</dbReference>